<dbReference type="InterPro" id="IPR045853">
    <property type="entry name" value="Pep_chain_release_fac_I_sf"/>
</dbReference>
<dbReference type="KEGG" id="mgj:MGM1_3540"/>
<evidence type="ECO:0000256" key="1">
    <source>
        <dbReference type="ARBA" id="ARBA00002986"/>
    </source>
</evidence>
<feature type="modified residue" description="N5-methylglutamine" evidence="8">
    <location>
        <position position="236"/>
    </location>
</feature>
<dbReference type="eggNOG" id="COG0216">
    <property type="taxonomic scope" value="Bacteria"/>
</dbReference>
<dbReference type="Pfam" id="PF00472">
    <property type="entry name" value="RF-1"/>
    <property type="match status" value="1"/>
</dbReference>
<dbReference type="FunFam" id="3.30.70.1660:FF:000004">
    <property type="entry name" value="Peptide chain release factor 1"/>
    <property type="match status" value="1"/>
</dbReference>
<dbReference type="SUPFAM" id="SSF75620">
    <property type="entry name" value="Release factor"/>
    <property type="match status" value="1"/>
</dbReference>
<keyword evidence="5 8" id="KW-0963">Cytoplasm</keyword>
<evidence type="ECO:0000313" key="10">
    <source>
        <dbReference type="EMBL" id="AIV03726.1"/>
    </source>
</evidence>
<keyword evidence="6 8" id="KW-0648">Protein biosynthesis</keyword>
<dbReference type="SMART" id="SM00937">
    <property type="entry name" value="PCRF"/>
    <property type="match status" value="1"/>
</dbReference>
<reference evidence="10 11" key="1">
    <citation type="journal article" date="2014" name="PLoS ONE">
        <title>An emerging Mycoplasma associated with trichomoniasis, vaginal infection and disease.</title>
        <authorList>
            <consortium name="Vaginal Microbiome Consortium"/>
            <person name="Fettweis J.M."/>
            <person name="Serrano M.G."/>
            <person name="Huang B."/>
            <person name="Brooks J.P."/>
            <person name="Glascock A.L."/>
            <person name="Sheth N.U."/>
            <person name="Strauss J.F.III."/>
            <person name="Jefferson K.K."/>
            <person name="Buck G.A."/>
        </authorList>
    </citation>
    <scope>NUCLEOTIDE SEQUENCE [LARGE SCALE GENOMIC DNA]</scope>
    <source>
        <strain evidence="10 11">VCU_M1</strain>
    </source>
</reference>
<dbReference type="FunFam" id="3.30.70.1660:FF:000002">
    <property type="entry name" value="Peptide chain release factor 1"/>
    <property type="match status" value="1"/>
</dbReference>
<evidence type="ECO:0000313" key="11">
    <source>
        <dbReference type="Proteomes" id="UP000030066"/>
    </source>
</evidence>
<evidence type="ECO:0000256" key="4">
    <source>
        <dbReference type="ARBA" id="ARBA00022481"/>
    </source>
</evidence>
<dbReference type="AlphaFoldDB" id="A0A097ST08"/>
<name>A0A097ST08_9BACT</name>
<accession>A0A097ST08</accession>
<sequence>MEFDKNLYQSLEAIVKQYNELNDKVESGTLGIHELKEVNRAIKRNKPIYDKFLIYQKLIDDGIQDEKVLNEGGDNELINLAKMELEDIKNQIPAIEDELKILLIPQDPNNDKDVIVEMRPGVGGDESCIFVVDLFECYKRYADKQGWKIKVNSSSYNAHGCDYIFFSISGEEVYSKFKYESGVHRVQRVPLTETKGRVHTSTITVAVLPEVDPVEFTINPSDLRIDTYRAGGAGGQHVNRTESAVRITHLPTNVVVACQDGRSQIENRETAMNLLRAKLYNKYLEEQQNEVSSLRKSQVGNGERSEKIRTYNYPQNRVTDHRIGLTLNKLDYVMMGNLDEIVNGLIANEQEEKLSQLKNS</sequence>
<evidence type="ECO:0000256" key="2">
    <source>
        <dbReference type="ARBA" id="ARBA00004496"/>
    </source>
</evidence>
<dbReference type="InterPro" id="IPR004373">
    <property type="entry name" value="RF-1"/>
</dbReference>
<comment type="subcellular location">
    <subcellularLocation>
        <location evidence="2 8">Cytoplasm</location>
    </subcellularLocation>
</comment>
<dbReference type="FunFam" id="3.30.160.20:FF:000004">
    <property type="entry name" value="Peptide chain release factor 1"/>
    <property type="match status" value="1"/>
</dbReference>
<dbReference type="STRING" id="1318617.MGM1_3540"/>
<dbReference type="HOGENOM" id="CLU_036856_0_1_14"/>
<evidence type="ECO:0000256" key="5">
    <source>
        <dbReference type="ARBA" id="ARBA00022490"/>
    </source>
</evidence>
<evidence type="ECO:0000256" key="7">
    <source>
        <dbReference type="ARBA" id="ARBA00050039"/>
    </source>
</evidence>
<gene>
    <name evidence="8 10" type="primary">prfA</name>
    <name evidence="10" type="ORF">MGM1_3540</name>
</gene>
<dbReference type="Gene3D" id="3.30.160.20">
    <property type="match status" value="1"/>
</dbReference>
<dbReference type="PANTHER" id="PTHR43804">
    <property type="entry name" value="LD18447P"/>
    <property type="match status" value="1"/>
</dbReference>
<dbReference type="GO" id="GO:0005829">
    <property type="term" value="C:cytosol"/>
    <property type="evidence" value="ECO:0007669"/>
    <property type="project" value="UniProtKB-ARBA"/>
</dbReference>
<dbReference type="InterPro" id="IPR000352">
    <property type="entry name" value="Pep_chain_release_fac_I"/>
</dbReference>
<dbReference type="Gene3D" id="6.10.140.1950">
    <property type="match status" value="1"/>
</dbReference>
<dbReference type="HAMAP" id="MF_00093">
    <property type="entry name" value="Rel_fac_1"/>
    <property type="match status" value="1"/>
</dbReference>
<protein>
    <recommendedName>
        <fullName evidence="7 8">Peptide chain release factor 1</fullName>
        <shortName evidence="8">RF-1</shortName>
    </recommendedName>
</protein>
<keyword evidence="11" id="KW-1185">Reference proteome</keyword>
<dbReference type="InterPro" id="IPR050057">
    <property type="entry name" value="Prokaryotic/Mito_RF"/>
</dbReference>
<comment type="similarity">
    <text evidence="3 8">Belongs to the prokaryotic/mitochondrial release factor family.</text>
</comment>
<comment type="PTM">
    <text evidence="8">Methylated by PrmC. Methylation increases the termination efficiency of RF1.</text>
</comment>
<dbReference type="Gene3D" id="3.30.70.1660">
    <property type="match status" value="1"/>
</dbReference>
<evidence type="ECO:0000256" key="6">
    <source>
        <dbReference type="ARBA" id="ARBA00022917"/>
    </source>
</evidence>
<evidence type="ECO:0000259" key="9">
    <source>
        <dbReference type="PROSITE" id="PS00745"/>
    </source>
</evidence>
<keyword evidence="4 8" id="KW-0488">Methylation</keyword>
<proteinExistence type="inferred from homology"/>
<dbReference type="NCBIfam" id="TIGR00019">
    <property type="entry name" value="prfA"/>
    <property type="match status" value="1"/>
</dbReference>
<dbReference type="EMBL" id="CP007711">
    <property type="protein sequence ID" value="AIV03726.1"/>
    <property type="molecule type" value="Genomic_DNA"/>
</dbReference>
<feature type="domain" description="Prokaryotic-type class I peptide chain release factors" evidence="9">
    <location>
        <begin position="229"/>
        <end position="245"/>
    </location>
</feature>
<evidence type="ECO:0000256" key="3">
    <source>
        <dbReference type="ARBA" id="ARBA00010835"/>
    </source>
</evidence>
<dbReference type="PANTHER" id="PTHR43804:SF7">
    <property type="entry name" value="LD18447P"/>
    <property type="match status" value="1"/>
</dbReference>
<dbReference type="InterPro" id="IPR005139">
    <property type="entry name" value="PCRF"/>
</dbReference>
<dbReference type="Pfam" id="PF03462">
    <property type="entry name" value="PCRF"/>
    <property type="match status" value="1"/>
</dbReference>
<organism evidence="10 11">
    <name type="scientific">Candidatus Malacoplasma girerdii</name>
    <dbReference type="NCBI Taxonomy" id="1318617"/>
    <lineage>
        <taxon>Bacteria</taxon>
        <taxon>Bacillati</taxon>
        <taxon>Mycoplasmatota</taxon>
        <taxon>Mycoplasmoidales</taxon>
        <taxon>Mycoplasmoidaceae</taxon>
        <taxon>Malacoplasma</taxon>
    </lineage>
</organism>
<comment type="function">
    <text evidence="1 8">Peptide chain release factor 1 directs the termination of translation in response to the peptide chain termination codons UAG and UAA.</text>
</comment>
<dbReference type="NCBIfam" id="NF001859">
    <property type="entry name" value="PRK00591.1"/>
    <property type="match status" value="1"/>
</dbReference>
<dbReference type="GO" id="GO:0016149">
    <property type="term" value="F:translation release factor activity, codon specific"/>
    <property type="evidence" value="ECO:0007669"/>
    <property type="project" value="UniProtKB-UniRule"/>
</dbReference>
<evidence type="ECO:0000256" key="8">
    <source>
        <dbReference type="HAMAP-Rule" id="MF_00093"/>
    </source>
</evidence>
<dbReference type="Proteomes" id="UP000030066">
    <property type="component" value="Chromosome"/>
</dbReference>
<dbReference type="PROSITE" id="PS00745">
    <property type="entry name" value="RF_PROK_I"/>
    <property type="match status" value="1"/>
</dbReference>